<dbReference type="Pfam" id="PF23309">
    <property type="entry name" value="DUF7083"/>
    <property type="match status" value="1"/>
</dbReference>
<dbReference type="InterPro" id="IPR055510">
    <property type="entry name" value="DUF7083"/>
</dbReference>
<dbReference type="AlphaFoldDB" id="A0A183TL85"/>
<proteinExistence type="predicted"/>
<evidence type="ECO:0000313" key="2">
    <source>
        <dbReference type="EMBL" id="VDM03619.1"/>
    </source>
</evidence>
<evidence type="ECO:0000313" key="3">
    <source>
        <dbReference type="Proteomes" id="UP000275846"/>
    </source>
</evidence>
<dbReference type="WBParaSite" id="SSLN_0001788801-mRNA-1">
    <property type="protein sequence ID" value="SSLN_0001788801-mRNA-1"/>
    <property type="gene ID" value="SSLN_0001788801"/>
</dbReference>
<gene>
    <name evidence="2" type="ORF">SSLN_LOCUS17233</name>
</gene>
<evidence type="ECO:0000313" key="4">
    <source>
        <dbReference type="WBParaSite" id="SSLN_0001788801-mRNA-1"/>
    </source>
</evidence>
<name>A0A183TL85_SCHSO</name>
<accession>A0A183TL85</accession>
<feature type="domain" description="DUF7083" evidence="1">
    <location>
        <begin position="39"/>
        <end position="100"/>
    </location>
</feature>
<reference evidence="4" key="1">
    <citation type="submission" date="2016-06" db="UniProtKB">
        <authorList>
            <consortium name="WormBaseParasite"/>
        </authorList>
    </citation>
    <scope>IDENTIFICATION</scope>
</reference>
<dbReference type="OrthoDB" id="414730at2759"/>
<dbReference type="Proteomes" id="UP000275846">
    <property type="component" value="Unassembled WGS sequence"/>
</dbReference>
<evidence type="ECO:0000259" key="1">
    <source>
        <dbReference type="Pfam" id="PF23309"/>
    </source>
</evidence>
<keyword evidence="3" id="KW-1185">Reference proteome</keyword>
<organism evidence="4">
    <name type="scientific">Schistocephalus solidus</name>
    <name type="common">Tapeworm</name>
    <dbReference type="NCBI Taxonomy" id="70667"/>
    <lineage>
        <taxon>Eukaryota</taxon>
        <taxon>Metazoa</taxon>
        <taxon>Spiralia</taxon>
        <taxon>Lophotrochozoa</taxon>
        <taxon>Platyhelminthes</taxon>
        <taxon>Cestoda</taxon>
        <taxon>Eucestoda</taxon>
        <taxon>Diphyllobothriidea</taxon>
        <taxon>Diphyllobothriidae</taxon>
        <taxon>Schistocephalus</taxon>
    </lineage>
</organism>
<reference evidence="2 3" key="2">
    <citation type="submission" date="2018-11" db="EMBL/GenBank/DDBJ databases">
        <authorList>
            <consortium name="Pathogen Informatics"/>
        </authorList>
    </citation>
    <scope>NUCLEOTIDE SEQUENCE [LARGE SCALE GENOMIC DNA]</scope>
    <source>
        <strain evidence="2 3">NST_G2</strain>
    </source>
</reference>
<sequence length="238" mass="27431">MITAEQMQQLIDAQRASFAALFSEKQKRWTPAGEDKRNVLEYRITEFNYDADGGVKFEVLYRNYALLFKEEGSNLEDKEKVEVLLLKQGQHEPERYCCTKERQPHEDFFYLAGQLNDVYHQADLEQATSPQIKSILISKSLTLPDDTHIHTLLLAQLDQKAEMTVQQLAEEYVRIMNIKNNTRLIASPTLDKLETFLRFCNPDDSLQVKLMIKAVSDDFASLIGGFCSRQDRISVMIS</sequence>
<dbReference type="EMBL" id="UYSU01042173">
    <property type="protein sequence ID" value="VDM03619.1"/>
    <property type="molecule type" value="Genomic_DNA"/>
</dbReference>
<protein>
    <submittedName>
        <fullName evidence="4">DUF4303 domain-containing protein</fullName>
    </submittedName>
</protein>